<dbReference type="InterPro" id="IPR003593">
    <property type="entry name" value="AAA+_ATPase"/>
</dbReference>
<organism evidence="11 12">
    <name type="scientific">Streptomyces parvulus</name>
    <dbReference type="NCBI Taxonomy" id="146923"/>
    <lineage>
        <taxon>Bacteria</taxon>
        <taxon>Bacillati</taxon>
        <taxon>Actinomycetota</taxon>
        <taxon>Actinomycetes</taxon>
        <taxon>Kitasatosporales</taxon>
        <taxon>Streptomycetaceae</taxon>
        <taxon>Streptomyces</taxon>
    </lineage>
</organism>
<dbReference type="GO" id="GO:0015421">
    <property type="term" value="F:ABC-type oligopeptide transporter activity"/>
    <property type="evidence" value="ECO:0007669"/>
    <property type="project" value="TreeGrafter"/>
</dbReference>
<dbReference type="PROSITE" id="PS50929">
    <property type="entry name" value="ABC_TM1F"/>
    <property type="match status" value="1"/>
</dbReference>
<dbReference type="EMBL" id="QQBH01000022">
    <property type="protein sequence ID" value="RDD85916.1"/>
    <property type="molecule type" value="Genomic_DNA"/>
</dbReference>
<evidence type="ECO:0000256" key="3">
    <source>
        <dbReference type="ARBA" id="ARBA00022741"/>
    </source>
</evidence>
<dbReference type="Proteomes" id="UP000253742">
    <property type="component" value="Unassembled WGS sequence"/>
</dbReference>
<name>A0A369UYU7_9ACTN</name>
<evidence type="ECO:0000256" key="2">
    <source>
        <dbReference type="ARBA" id="ARBA00022692"/>
    </source>
</evidence>
<dbReference type="GO" id="GO:0016887">
    <property type="term" value="F:ATP hydrolysis activity"/>
    <property type="evidence" value="ECO:0007669"/>
    <property type="project" value="InterPro"/>
</dbReference>
<dbReference type="SUPFAM" id="SSF90123">
    <property type="entry name" value="ABC transporter transmembrane region"/>
    <property type="match status" value="1"/>
</dbReference>
<evidence type="ECO:0000256" key="7">
    <source>
        <dbReference type="SAM" id="MobiDB-lite"/>
    </source>
</evidence>
<gene>
    <name evidence="11" type="ORF">DVZ84_27850</name>
</gene>
<evidence type="ECO:0000256" key="5">
    <source>
        <dbReference type="ARBA" id="ARBA00022989"/>
    </source>
</evidence>
<dbReference type="SUPFAM" id="SSF52540">
    <property type="entry name" value="P-loop containing nucleoside triphosphate hydrolases"/>
    <property type="match status" value="1"/>
</dbReference>
<dbReference type="InterPro" id="IPR011527">
    <property type="entry name" value="ABC1_TM_dom"/>
</dbReference>
<feature type="compositionally biased region" description="Basic and acidic residues" evidence="7">
    <location>
        <begin position="637"/>
        <end position="648"/>
    </location>
</feature>
<dbReference type="InterPro" id="IPR003439">
    <property type="entry name" value="ABC_transporter-like_ATP-bd"/>
</dbReference>
<proteinExistence type="predicted"/>
<evidence type="ECO:0000313" key="12">
    <source>
        <dbReference type="Proteomes" id="UP000253742"/>
    </source>
</evidence>
<feature type="domain" description="ABC transporter" evidence="9">
    <location>
        <begin position="383"/>
        <end position="614"/>
    </location>
</feature>
<feature type="region of interest" description="Disordered" evidence="7">
    <location>
        <begin position="48"/>
        <end position="68"/>
    </location>
</feature>
<evidence type="ECO:0000313" key="11">
    <source>
        <dbReference type="EMBL" id="RDD85916.1"/>
    </source>
</evidence>
<evidence type="ECO:0000256" key="8">
    <source>
        <dbReference type="SAM" id="Phobius"/>
    </source>
</evidence>
<dbReference type="Gene3D" id="1.20.1560.10">
    <property type="entry name" value="ABC transporter type 1, transmembrane domain"/>
    <property type="match status" value="1"/>
</dbReference>
<dbReference type="Pfam" id="PF00005">
    <property type="entry name" value="ABC_tran"/>
    <property type="match status" value="1"/>
</dbReference>
<feature type="region of interest" description="Disordered" evidence="7">
    <location>
        <begin position="1"/>
        <end position="34"/>
    </location>
</feature>
<dbReference type="PANTHER" id="PTHR43394">
    <property type="entry name" value="ATP-DEPENDENT PERMEASE MDL1, MITOCHONDRIAL"/>
    <property type="match status" value="1"/>
</dbReference>
<dbReference type="PROSITE" id="PS50893">
    <property type="entry name" value="ABC_TRANSPORTER_2"/>
    <property type="match status" value="1"/>
</dbReference>
<comment type="caution">
    <text evidence="11">The sequence shown here is derived from an EMBL/GenBank/DDBJ whole genome shotgun (WGS) entry which is preliminary data.</text>
</comment>
<accession>A0A369UYU7</accession>
<evidence type="ECO:0000256" key="1">
    <source>
        <dbReference type="ARBA" id="ARBA00004651"/>
    </source>
</evidence>
<dbReference type="InterPro" id="IPR036640">
    <property type="entry name" value="ABC1_TM_sf"/>
</dbReference>
<dbReference type="Gene3D" id="3.40.50.300">
    <property type="entry name" value="P-loop containing nucleotide triphosphate hydrolases"/>
    <property type="match status" value="1"/>
</dbReference>
<dbReference type="OrthoDB" id="9806127at2"/>
<feature type="transmembrane region" description="Helical" evidence="8">
    <location>
        <begin position="183"/>
        <end position="202"/>
    </location>
</feature>
<dbReference type="SMART" id="SM00382">
    <property type="entry name" value="AAA"/>
    <property type="match status" value="1"/>
</dbReference>
<keyword evidence="4 11" id="KW-0067">ATP-binding</keyword>
<feature type="domain" description="ABC transmembrane type-1" evidence="10">
    <location>
        <begin position="74"/>
        <end position="351"/>
    </location>
</feature>
<feature type="transmembrane region" description="Helical" evidence="8">
    <location>
        <begin position="208"/>
        <end position="228"/>
    </location>
</feature>
<protein>
    <submittedName>
        <fullName evidence="11">ABC transporter ATP-binding protein</fullName>
    </submittedName>
</protein>
<evidence type="ECO:0000259" key="9">
    <source>
        <dbReference type="PROSITE" id="PS50893"/>
    </source>
</evidence>
<dbReference type="InterPro" id="IPR027417">
    <property type="entry name" value="P-loop_NTPase"/>
</dbReference>
<dbReference type="GO" id="GO:0005524">
    <property type="term" value="F:ATP binding"/>
    <property type="evidence" value="ECO:0007669"/>
    <property type="project" value="UniProtKB-KW"/>
</dbReference>
<feature type="region of interest" description="Disordered" evidence="7">
    <location>
        <begin position="618"/>
        <end position="648"/>
    </location>
</feature>
<sequence length="648" mass="66906">MSRVAPALAPRVLPGRRRLPARPTAVRPPGRATGVPAPWDGRKVVVVRTSRSRASRTPEARDGAAAGPGRAPEVLVLLCSVAAALTTVAQPVVLGRTLDLLLRDGDAAPWLALSAALLLGELLLDSLTALFTGRCNATWTAHVRARALTGLLGAVPDSARPFPPGDVGTRLTLNATDAGGARAARVALAASLVTPLGALVALALVDPWVAACVCAGLPALALVLRTFARDTGASVAAYQRTQSRIASALLEALEGTATIGAAGTGERERARILAPLAELAAQGRHMWALHGRALARSGVLVPLLTLVATGVAGLRLAAGDLSVGELLAAGRYAQLTAGVGGAASLLGAIVRGRAARDRTRELERLPSLAHGTRRLPPAGSGELELRGVRVVRDGREVLRADHLRVPGGSTVAVVGRGGAGKSVLAAVAGRLIDPDEGQVLLDGVRLDRLTREALRTEVAFAFERPVLGEGTVADAVASGARRASPDEVARAACAAGADGFVRRLPHGYDTPLPEAPLSGGEHQRLGLARAFAQAGRLLVLDDATSSLDTATEHEVNLALRRSVRPGTRLVIAHRPSVAARADLVIWLEAGGVRALGTHHELWRTPDYRAVFGTVPADGTDLADGTDPAAGVGPVRLPEPRPEAEEARS</sequence>
<evidence type="ECO:0000259" key="10">
    <source>
        <dbReference type="PROSITE" id="PS50929"/>
    </source>
</evidence>
<dbReference type="AlphaFoldDB" id="A0A369UYU7"/>
<feature type="transmembrane region" description="Helical" evidence="8">
    <location>
        <begin position="293"/>
        <end position="312"/>
    </location>
</feature>
<dbReference type="PANTHER" id="PTHR43394:SF1">
    <property type="entry name" value="ATP-BINDING CASSETTE SUB-FAMILY B MEMBER 10, MITOCHONDRIAL"/>
    <property type="match status" value="1"/>
</dbReference>
<keyword evidence="5 8" id="KW-1133">Transmembrane helix</keyword>
<dbReference type="GO" id="GO:0005886">
    <property type="term" value="C:plasma membrane"/>
    <property type="evidence" value="ECO:0007669"/>
    <property type="project" value="UniProtKB-SubCell"/>
</dbReference>
<reference evidence="11 12" key="1">
    <citation type="submission" date="2018-07" db="EMBL/GenBank/DDBJ databases">
        <title>Genome guided investigation of antibiotics producing actinomycetales strain isolated from a Macau mangrove ecosystem.</title>
        <authorList>
            <person name="Hu D."/>
        </authorList>
    </citation>
    <scope>NUCLEOTIDE SEQUENCE [LARGE SCALE GENOMIC DNA]</scope>
    <source>
        <strain evidence="11 12">2297</strain>
    </source>
</reference>
<feature type="transmembrane region" description="Helical" evidence="8">
    <location>
        <begin position="74"/>
        <end position="95"/>
    </location>
</feature>
<keyword evidence="6 8" id="KW-0472">Membrane</keyword>
<keyword evidence="3" id="KW-0547">Nucleotide-binding</keyword>
<evidence type="ECO:0000256" key="6">
    <source>
        <dbReference type="ARBA" id="ARBA00023136"/>
    </source>
</evidence>
<feature type="transmembrane region" description="Helical" evidence="8">
    <location>
        <begin position="107"/>
        <end position="124"/>
    </location>
</feature>
<dbReference type="Pfam" id="PF00664">
    <property type="entry name" value="ABC_membrane"/>
    <property type="match status" value="1"/>
</dbReference>
<feature type="transmembrane region" description="Helical" evidence="8">
    <location>
        <begin position="332"/>
        <end position="350"/>
    </location>
</feature>
<dbReference type="InterPro" id="IPR039421">
    <property type="entry name" value="Type_1_exporter"/>
</dbReference>
<evidence type="ECO:0000256" key="4">
    <source>
        <dbReference type="ARBA" id="ARBA00022840"/>
    </source>
</evidence>
<comment type="subcellular location">
    <subcellularLocation>
        <location evidence="1">Cell membrane</location>
        <topology evidence="1">Multi-pass membrane protein</topology>
    </subcellularLocation>
</comment>
<keyword evidence="2 8" id="KW-0812">Transmembrane</keyword>